<dbReference type="KEGG" id="cmr:Cycma_3674"/>
<dbReference type="Proteomes" id="UP000001635">
    <property type="component" value="Chromosome"/>
</dbReference>
<dbReference type="AlphaFoldDB" id="G0J1J2"/>
<dbReference type="HOGENOM" id="CLU_677426_0_0_10"/>
<evidence type="ECO:0008006" key="3">
    <source>
        <dbReference type="Google" id="ProtNLM"/>
    </source>
</evidence>
<dbReference type="RefSeq" id="WP_014021673.1">
    <property type="nucleotide sequence ID" value="NC_015914.1"/>
</dbReference>
<accession>G0J1J2</accession>
<evidence type="ECO:0000313" key="1">
    <source>
        <dbReference type="EMBL" id="AEL27387.1"/>
    </source>
</evidence>
<reference evidence="2" key="1">
    <citation type="submission" date="2011-07" db="EMBL/GenBank/DDBJ databases">
        <title>The complete genome of Cyclobacterium marinum DSM 745.</title>
        <authorList>
            <person name="Lucas S."/>
            <person name="Han J."/>
            <person name="Lapidus A."/>
            <person name="Bruce D."/>
            <person name="Goodwin L."/>
            <person name="Pitluck S."/>
            <person name="Peters L."/>
            <person name="Kyrpides N."/>
            <person name="Mavromatis K."/>
            <person name="Ivanova N."/>
            <person name="Ovchinnikova G."/>
            <person name="Chertkov O."/>
            <person name="Detter J.C."/>
            <person name="Tapia R."/>
            <person name="Han C."/>
            <person name="Land M."/>
            <person name="Hauser L."/>
            <person name="Markowitz V."/>
            <person name="Cheng J.-F."/>
            <person name="Hugenholtz P."/>
            <person name="Woyke T."/>
            <person name="Wu D."/>
            <person name="Tindall B."/>
            <person name="Schuetze A."/>
            <person name="Brambilla E."/>
            <person name="Klenk H.-P."/>
            <person name="Eisen J.A."/>
        </authorList>
    </citation>
    <scope>NUCLEOTIDE SEQUENCE [LARGE SCALE GENOMIC DNA]</scope>
    <source>
        <strain evidence="2">ATCC 25205 / DSM 745 / LMG 13164 / NCIMB 1802</strain>
    </source>
</reference>
<proteinExistence type="predicted"/>
<name>G0J1J2_CYCMS</name>
<dbReference type="EMBL" id="CP002955">
    <property type="protein sequence ID" value="AEL27387.1"/>
    <property type="molecule type" value="Genomic_DNA"/>
</dbReference>
<organism evidence="1 2">
    <name type="scientific">Cyclobacterium marinum (strain ATCC 25205 / DSM 745 / LMG 13164 / NCIMB 1802)</name>
    <name type="common">Flectobacillus marinus</name>
    <dbReference type="NCBI Taxonomy" id="880070"/>
    <lineage>
        <taxon>Bacteria</taxon>
        <taxon>Pseudomonadati</taxon>
        <taxon>Bacteroidota</taxon>
        <taxon>Cytophagia</taxon>
        <taxon>Cytophagales</taxon>
        <taxon>Cyclobacteriaceae</taxon>
        <taxon>Cyclobacterium</taxon>
    </lineage>
</organism>
<keyword evidence="2" id="KW-1185">Reference proteome</keyword>
<sequence length="406" mass="46525">MSYNATIYRILIASPSDVAEERETTTRLIQNWNDVNLFSKKIVLLPLKWETHSSPTFDVRPQEAINRQLVDSADLVIGLFWAKIGSDTGIEISGTIEEIKRAAKNGKDVMIYFSKRGIDPSEINIEQLNKLNKFKKEVYKSALVENFNSIIDFRDKLNRQLEFKIRELQKNNKEAKTNLKLSFINLKNNKLESDLIDISIDKLNLSTEQINEIIKTNTNIGDRVSEFKQDLGNYAEKINSIPIVLGIENSDNIIHSNINIDLQLKVNITDSVLVNIIGSSSDRSISNNLGRGKLREEDTNNIYSLYNETIEKVDSHTMNVYTESLTILPNKIKCIKPLIILKPKKDLVIEFHTKILSNTLLEPINKILKLKIKVNNRDIKPDELKDIIDNLSDPYDFPFFDNTAYN</sequence>
<dbReference type="OrthoDB" id="6249026at2"/>
<dbReference type="eggNOG" id="COG5635">
    <property type="taxonomic scope" value="Bacteria"/>
</dbReference>
<protein>
    <recommendedName>
        <fullName evidence="3">DUF4062 domain-containing protein</fullName>
    </recommendedName>
</protein>
<gene>
    <name evidence="1" type="ordered locus">Cycma_3674</name>
</gene>
<evidence type="ECO:0000313" key="2">
    <source>
        <dbReference type="Proteomes" id="UP000001635"/>
    </source>
</evidence>